<dbReference type="OrthoDB" id="5429132at2759"/>
<evidence type="ECO:0000256" key="3">
    <source>
        <dbReference type="ARBA" id="ARBA00021321"/>
    </source>
</evidence>
<dbReference type="InterPro" id="IPR028160">
    <property type="entry name" value="Slx9-like"/>
</dbReference>
<feature type="compositionally biased region" description="Acidic residues" evidence="5">
    <location>
        <begin position="123"/>
        <end position="143"/>
    </location>
</feature>
<evidence type="ECO:0000313" key="6">
    <source>
        <dbReference type="EMBL" id="KJX97438.1"/>
    </source>
</evidence>
<comment type="subcellular location">
    <subcellularLocation>
        <location evidence="1">Nucleus</location>
        <location evidence="1">Nucleolus</location>
    </subcellularLocation>
</comment>
<dbReference type="EMBL" id="LAFY01000483">
    <property type="protein sequence ID" value="KJX97438.1"/>
    <property type="molecule type" value="Genomic_DNA"/>
</dbReference>
<keyword evidence="7" id="KW-1185">Reference proteome</keyword>
<evidence type="ECO:0000256" key="4">
    <source>
        <dbReference type="ARBA" id="ARBA00023242"/>
    </source>
</evidence>
<proteinExistence type="inferred from homology"/>
<dbReference type="GO" id="GO:0005730">
    <property type="term" value="C:nucleolus"/>
    <property type="evidence" value="ECO:0007669"/>
    <property type="project" value="UniProtKB-SubCell"/>
</dbReference>
<comment type="similarity">
    <text evidence="2">Belongs to the SLX9 family.</text>
</comment>
<organism evidence="6 7">
    <name type="scientific">Zymoseptoria brevis</name>
    <dbReference type="NCBI Taxonomy" id="1047168"/>
    <lineage>
        <taxon>Eukaryota</taxon>
        <taxon>Fungi</taxon>
        <taxon>Dikarya</taxon>
        <taxon>Ascomycota</taxon>
        <taxon>Pezizomycotina</taxon>
        <taxon>Dothideomycetes</taxon>
        <taxon>Dothideomycetidae</taxon>
        <taxon>Mycosphaerellales</taxon>
        <taxon>Mycosphaerellaceae</taxon>
        <taxon>Zymoseptoria</taxon>
    </lineage>
</organism>
<feature type="compositionally biased region" description="Polar residues" evidence="5">
    <location>
        <begin position="45"/>
        <end position="60"/>
    </location>
</feature>
<feature type="region of interest" description="Disordered" evidence="5">
    <location>
        <begin position="1"/>
        <end position="74"/>
    </location>
</feature>
<dbReference type="Pfam" id="PF15341">
    <property type="entry name" value="SLX9"/>
    <property type="match status" value="1"/>
</dbReference>
<dbReference type="Proteomes" id="UP000033647">
    <property type="component" value="Unassembled WGS sequence"/>
</dbReference>
<comment type="caution">
    <text evidence="6">The sequence shown here is derived from an EMBL/GenBank/DDBJ whole genome shotgun (WGS) entry which is preliminary data.</text>
</comment>
<dbReference type="GO" id="GO:0030688">
    <property type="term" value="C:preribosome, small subunit precursor"/>
    <property type="evidence" value="ECO:0007669"/>
    <property type="project" value="InterPro"/>
</dbReference>
<dbReference type="AlphaFoldDB" id="A0A0F4GJL5"/>
<feature type="compositionally biased region" description="Basic residues" evidence="5">
    <location>
        <begin position="97"/>
        <end position="106"/>
    </location>
</feature>
<gene>
    <name evidence="6" type="ORF">TI39_contig491g00002</name>
</gene>
<evidence type="ECO:0000256" key="2">
    <source>
        <dbReference type="ARBA" id="ARBA00011022"/>
    </source>
</evidence>
<dbReference type="GO" id="GO:0000462">
    <property type="term" value="P:maturation of SSU-rRNA from tricistronic rRNA transcript (SSU-rRNA, 5.8S rRNA, LSU-rRNA)"/>
    <property type="evidence" value="ECO:0007669"/>
    <property type="project" value="InterPro"/>
</dbReference>
<reference evidence="6 7" key="1">
    <citation type="submission" date="2015-03" db="EMBL/GenBank/DDBJ databases">
        <title>RNA-seq based gene annotation and comparative genomics of four Zymoseptoria species reveal species-specific pathogenicity related genes and transposable element activity.</title>
        <authorList>
            <person name="Grandaubert J."/>
            <person name="Bhattacharyya A."/>
            <person name="Stukenbrock E.H."/>
        </authorList>
    </citation>
    <scope>NUCLEOTIDE SEQUENCE [LARGE SCALE GENOMIC DNA]</scope>
    <source>
        <strain evidence="6 7">Zb18110</strain>
    </source>
</reference>
<keyword evidence="4" id="KW-0539">Nucleus</keyword>
<sequence>MAPIRPAKRSSIRVRASKSTTISDPSGKYAPPTATDTFPEPAAASLTSSLKPTNSNTSHLQDADWRLNKKDKRTVKHNALLNKVRDAGIAKGGAGKKTLKRRRPGKKLVTTMDGLADALPSASEDEEEDEDEWEGLDDEEEMQLDGTTSTKKRRRRKAKVSESEGKMVMKSLKHKPGAARRKAVMEGRERERFGRNLAAMVSTTTPGGKENLVAGEADKAKESQKAKWAALRDFIGGTMEKDKAFAKG</sequence>
<dbReference type="GO" id="GO:0030686">
    <property type="term" value="C:90S preribosome"/>
    <property type="evidence" value="ECO:0007669"/>
    <property type="project" value="InterPro"/>
</dbReference>
<feature type="region of interest" description="Disordered" evidence="5">
    <location>
        <begin position="86"/>
        <end position="167"/>
    </location>
</feature>
<evidence type="ECO:0000256" key="5">
    <source>
        <dbReference type="SAM" id="MobiDB-lite"/>
    </source>
</evidence>
<name>A0A0F4GJL5_9PEZI</name>
<evidence type="ECO:0000256" key="1">
    <source>
        <dbReference type="ARBA" id="ARBA00004604"/>
    </source>
</evidence>
<evidence type="ECO:0000313" key="7">
    <source>
        <dbReference type="Proteomes" id="UP000033647"/>
    </source>
</evidence>
<protein>
    <recommendedName>
        <fullName evidence="3">Ribosome biogenesis protein SLX9</fullName>
    </recommendedName>
</protein>
<accession>A0A0F4GJL5</accession>
<feature type="compositionally biased region" description="Basic residues" evidence="5">
    <location>
        <begin position="1"/>
        <end position="16"/>
    </location>
</feature>